<dbReference type="PANTHER" id="PTHR18902:SF25">
    <property type="entry name" value="GRIP AND COILED-COIL DOMAIN-CONTAINING PROTEIN 2"/>
    <property type="match status" value="1"/>
</dbReference>
<evidence type="ECO:0000256" key="4">
    <source>
        <dbReference type="ARBA" id="ARBA00022553"/>
    </source>
</evidence>
<dbReference type="GO" id="GO:0034499">
    <property type="term" value="P:late endosome to Golgi transport"/>
    <property type="evidence" value="ECO:0007669"/>
    <property type="project" value="TreeGrafter"/>
</dbReference>
<dbReference type="SMART" id="SM00755">
    <property type="entry name" value="Grip"/>
    <property type="match status" value="1"/>
</dbReference>
<evidence type="ECO:0000256" key="6">
    <source>
        <dbReference type="ARBA" id="ARBA00057576"/>
    </source>
</evidence>
<feature type="coiled-coil region" evidence="9">
    <location>
        <begin position="1215"/>
        <end position="1281"/>
    </location>
</feature>
<feature type="coiled-coil region" evidence="9">
    <location>
        <begin position="378"/>
        <end position="534"/>
    </location>
</feature>
<evidence type="ECO:0000256" key="7">
    <source>
        <dbReference type="ARBA" id="ARBA00073151"/>
    </source>
</evidence>
<evidence type="ECO:0000256" key="5">
    <source>
        <dbReference type="ARBA" id="ARBA00023054"/>
    </source>
</evidence>
<evidence type="ECO:0000256" key="1">
    <source>
        <dbReference type="ARBA" id="ARBA00004150"/>
    </source>
</evidence>
<comment type="subcellular location">
    <subcellularLocation>
        <location evidence="2">Cytoplasm</location>
    </subcellularLocation>
    <subcellularLocation>
        <location evidence="1">Golgi apparatus</location>
        <location evidence="1">trans-Golgi network membrane</location>
        <topology evidence="1">Peripheral membrane protein</topology>
    </subcellularLocation>
</comment>
<dbReference type="EMBL" id="JAATJV010398546">
    <property type="protein sequence ID" value="MBZ3885181.1"/>
    <property type="molecule type" value="Genomic_DNA"/>
</dbReference>
<comment type="function">
    <text evidence="6">Golgin which probably tethers transport vesicles to the trans-Golgi network (TGN) and regulates vesicular transport between the endosomes and the Golgi. As a RAB9A effector it is involved in recycling of the mannose 6-phosphate receptor from the late endosomes to the TGN. May also play a role in transport between the recycling endosomes and the Golgi. Required for maintenance of the Golgi structure, it is involved in the biogenesis of noncentrosomal, Golgi-associated microtubules through recruitment of CLASP1 and CLASP2.</text>
</comment>
<gene>
    <name evidence="12" type="ORF">SUZIE_181660</name>
</gene>
<dbReference type="PROSITE" id="PS50913">
    <property type="entry name" value="GRIP"/>
    <property type="match status" value="1"/>
</dbReference>
<feature type="compositionally biased region" description="Polar residues" evidence="10">
    <location>
        <begin position="1348"/>
        <end position="1361"/>
    </location>
</feature>
<sequence length="1746" mass="202553">MQVTGMRPELSAEQLLGWAGHAQVLVQWPRKKQKLEKEIEEFKSKPVDGGTDDIIKALTERLDTILLDKAETEQQCLSLKKENIKMKQEVEDSVTKMEDLHKELEQSHQNYVKEIEDLKNELMVVHSRHGEDKAGLQKKLEEAMNKQLELSEQLKFNSDSENTVKILQEEIQKIKSDFEEQISYLQKQLEATTDEKKQEITHFQKVIEENSQHYQKDINSLQEELLLLKATHKEEVRELMCQIETSAKEHKVEINKLNKLNEDLVKQCEASEKNSQEECECELENLEKATSNANQDNQMCSMLLQEDTLVEQVVNEKVKQLEESLKELESQHSILKDEVTYMNNLKLKLEMDAQHIRDEFFHEREDLEFKINELLLAKEEQGCVIEKLKYELEDLNKQFCCTIEQHNKEVQNLKEHHQKEILELNETILSGSEKEKLTLMFEIQGLKEQCENLQQEKQEAILNYKSLREIMEILQTELGESAGKISQEFESVKQQQASDVHELQQKLRTAFNEKDALLETVNQLQGENEKLLSQQGLVPELENTIKSLQEKNELYSVSLSERDSMLQELEAKISSLTEEKDDFLSKIKNSHEEIDSLLKKCERKESLAIELKERVEQTAQYNSELEQRVNELTGTLDKTLKEKDQNDQKIENLMVQIKTLSENQETFSSKAKSLHEENNRLNSENNQLSRDLEALLSQKEDFILKEHITELEKKLQVMVVERDNLNKLFENEQVQKSFVKTQLYGFLKQMGSKISEENEEEDVENILQAVNESLTKINEEKHNLIFQYDERVLELEKEIKCLQEENVVQCEELRSLLRDYEQEKGNLEKESKEKEEKISKIKLVAVKAKKELDSSRKEVQTLREELESVRSEKDQLSASMRDLIQGAESYKNLLLQYDKQSEQLDVEKERASNFEHQIEDLSKQLRNSTFQCEKLNSDNEDLLARIETLQSNAKLLELQILEVQKSKAMVDKELETEKLQKEQKIKEHSSTMKELEELQVQLQKEKKQLQKTMQELELVKKDAQQTTLMNMEIADYERLMKELNQKLNNKNIKIEDLEQEIKIQKQKQETLQEEMTSLQSSVQQYEEKNTKIKQLLVKTKKELADSKQAETDHLILQASLKGELEASQQQVEVYKIQLAEITSEKHKLHEHLKTSAEQHQRTMSAYQQRVSALQEESRAAKAEQAAITSEFESYKVRVHNVLKQQKNKSVSQAETEGAKQEREHMEMLIDQLKIKLQESQNNLQINVSELQTLQSEHDTLLERHNRMLQETVSKEAELREKLCSVQSENLMLKSEHAQTVSQLTSQNEVLRNSFRDQVRHLQEEHRKTMETLQQQLSKVEAQLFQLKSEPTTRSPASSHQPLKNLRERRNPDLPLLDMHTVTREEGEGMETTDTESASSASTHTQSLEQLLNSPETKLEPPLWHAEFTKEELVQKLSSTTKSADHLNGLLRETEATNAILMEQIKLLKSEIRRLERNQEREKSVANLEYLKNVLLQFIFLKPGSERERLLPVIDTMLQLSPEEKGKLATIAQEGAVLNLFQATKKGEAAHCGGLLLWMPFSRFHTAGHMFSSDSSTCFASREDGCYNVVLPLREVVSMEKMEDTSLLPSPILISIRSEMAFQFIELKDRETLVETLLERLKQVHANHPVHYDTSTNDKDMVEHTSPVFYLTSMCSEHKFGDLEMVSCHSSKEHEDKSPPLHPRPLTVVLQALGSQNPDSYLVGEATPSLVCHGHWRLGNDHGGCGT</sequence>
<feature type="compositionally biased region" description="Low complexity" evidence="10">
    <location>
        <begin position="1394"/>
        <end position="1406"/>
    </location>
</feature>
<evidence type="ECO:0000256" key="3">
    <source>
        <dbReference type="ARBA" id="ARBA00022490"/>
    </source>
</evidence>
<dbReference type="Pfam" id="PF02893">
    <property type="entry name" value="GRAM"/>
    <property type="match status" value="1"/>
</dbReference>
<dbReference type="PANTHER" id="PTHR18902">
    <property type="entry name" value="NUCLEAR MITOTIC APPARATUS PROTEIN 1-RELATED"/>
    <property type="match status" value="1"/>
</dbReference>
<dbReference type="Gene3D" id="1.10.220.60">
    <property type="entry name" value="GRIP domain"/>
    <property type="match status" value="1"/>
</dbReference>
<organism evidence="12 13">
    <name type="scientific">Sciurus carolinensis</name>
    <name type="common">Eastern gray squirrel</name>
    <dbReference type="NCBI Taxonomy" id="30640"/>
    <lineage>
        <taxon>Eukaryota</taxon>
        <taxon>Metazoa</taxon>
        <taxon>Chordata</taxon>
        <taxon>Craniata</taxon>
        <taxon>Vertebrata</taxon>
        <taxon>Euteleostomi</taxon>
        <taxon>Mammalia</taxon>
        <taxon>Eutheria</taxon>
        <taxon>Euarchontoglires</taxon>
        <taxon>Glires</taxon>
        <taxon>Rodentia</taxon>
        <taxon>Sciuromorpha</taxon>
        <taxon>Sciuridae</taxon>
        <taxon>Sciurinae</taxon>
        <taxon>Sciurini</taxon>
        <taxon>Sciurus</taxon>
    </lineage>
</organism>
<evidence type="ECO:0000313" key="13">
    <source>
        <dbReference type="Proteomes" id="UP001166674"/>
    </source>
</evidence>
<proteinExistence type="predicted"/>
<dbReference type="InterPro" id="IPR051841">
    <property type="entry name" value="MT-Golgi_org_protein"/>
</dbReference>
<dbReference type="GO" id="GO:0005794">
    <property type="term" value="C:Golgi apparatus"/>
    <property type="evidence" value="ECO:0007669"/>
    <property type="project" value="UniProtKB-SubCell"/>
</dbReference>
<dbReference type="Proteomes" id="UP001166674">
    <property type="component" value="Unassembled WGS sequence"/>
</dbReference>
<dbReference type="FunFam" id="1.10.220.60:FF:000003">
    <property type="entry name" value="GRIP and coiled-coil domain-containing protein 2"/>
    <property type="match status" value="1"/>
</dbReference>
<keyword evidence="3" id="KW-0963">Cytoplasm</keyword>
<dbReference type="InterPro" id="IPR000237">
    <property type="entry name" value="GRIP_dom"/>
</dbReference>
<keyword evidence="13" id="KW-1185">Reference proteome</keyword>
<feature type="domain" description="GRIP" evidence="11">
    <location>
        <begin position="1480"/>
        <end position="1530"/>
    </location>
</feature>
<keyword evidence="5 9" id="KW-0175">Coiled coil</keyword>
<comment type="caution">
    <text evidence="12">The sequence shown here is derived from an EMBL/GenBank/DDBJ whole genome shotgun (WGS) entry which is preliminary data.</text>
</comment>
<dbReference type="InterPro" id="IPR004182">
    <property type="entry name" value="GRAM"/>
</dbReference>
<reference evidence="12" key="1">
    <citation type="submission" date="2020-03" db="EMBL/GenBank/DDBJ databases">
        <title>Studies in the Genomics of Life Span.</title>
        <authorList>
            <person name="Glass D."/>
        </authorList>
    </citation>
    <scope>NUCLEOTIDE SEQUENCE</scope>
    <source>
        <strain evidence="12">SUZIE</strain>
        <tissue evidence="12">Muscle</tissue>
    </source>
</reference>
<evidence type="ECO:0000256" key="10">
    <source>
        <dbReference type="SAM" id="MobiDB-lite"/>
    </source>
</evidence>
<feature type="coiled-coil region" evidence="9">
    <location>
        <begin position="1450"/>
        <end position="1484"/>
    </location>
</feature>
<dbReference type="Gene3D" id="2.30.29.30">
    <property type="entry name" value="Pleckstrin-homology domain (PH domain)/Phosphotyrosine-binding domain (PTB)"/>
    <property type="match status" value="1"/>
</dbReference>
<dbReference type="Pfam" id="PF16704">
    <property type="entry name" value="Rab_bind"/>
    <property type="match status" value="1"/>
</dbReference>
<dbReference type="InterPro" id="IPR011993">
    <property type="entry name" value="PH-like_dom_sf"/>
</dbReference>
<keyword evidence="4" id="KW-0597">Phosphoprotein</keyword>
<accession>A0AA41T574</accession>
<dbReference type="Pfam" id="PF01465">
    <property type="entry name" value="GRIP"/>
    <property type="match status" value="1"/>
</dbReference>
<evidence type="ECO:0000259" key="11">
    <source>
        <dbReference type="PROSITE" id="PS50913"/>
    </source>
</evidence>
<feature type="coiled-coil region" evidence="9">
    <location>
        <begin position="25"/>
        <end position="338"/>
    </location>
</feature>
<dbReference type="InterPro" id="IPR032023">
    <property type="entry name" value="GCC2_Rab_bind"/>
</dbReference>
<evidence type="ECO:0000256" key="9">
    <source>
        <dbReference type="SAM" id="Coils"/>
    </source>
</evidence>
<feature type="region of interest" description="Disordered" evidence="10">
    <location>
        <begin position="1347"/>
        <end position="1411"/>
    </location>
</feature>
<protein>
    <recommendedName>
        <fullName evidence="7">GRIP and coiled-coil domain-containing protein 2</fullName>
    </recommendedName>
    <alternativeName>
        <fullName evidence="8">185 kDa Golgi coiled-coil protein</fullName>
    </alternativeName>
</protein>
<feature type="coiled-coil region" evidence="9">
    <location>
        <begin position="559"/>
        <end position="728"/>
    </location>
</feature>
<evidence type="ECO:0000256" key="8">
    <source>
        <dbReference type="ARBA" id="ARBA00075911"/>
    </source>
</evidence>
<evidence type="ECO:0000313" key="12">
    <source>
        <dbReference type="EMBL" id="MBZ3885181.1"/>
    </source>
</evidence>
<name>A0AA41T574_SCICA</name>
<evidence type="ECO:0000256" key="2">
    <source>
        <dbReference type="ARBA" id="ARBA00004496"/>
    </source>
</evidence>
<feature type="coiled-coil region" evidence="9">
    <location>
        <begin position="760"/>
        <end position="1183"/>
    </location>
</feature>